<evidence type="ECO:0000256" key="13">
    <source>
        <dbReference type="ARBA" id="ARBA00048679"/>
    </source>
</evidence>
<evidence type="ECO:0000256" key="4">
    <source>
        <dbReference type="ARBA" id="ARBA00022527"/>
    </source>
</evidence>
<dbReference type="AlphaFoldDB" id="Q4SF46"/>
<evidence type="ECO:0000256" key="6">
    <source>
        <dbReference type="ARBA" id="ARBA00022723"/>
    </source>
</evidence>
<keyword evidence="7 14" id="KW-0547">Nucleotide-binding</keyword>
<dbReference type="PROSITE" id="PS50011">
    <property type="entry name" value="PROTEIN_KINASE_DOM"/>
    <property type="match status" value="1"/>
</dbReference>
<dbReference type="InterPro" id="IPR050205">
    <property type="entry name" value="CDPK_Ser/Thr_kinases"/>
</dbReference>
<evidence type="ECO:0000256" key="3">
    <source>
        <dbReference type="ARBA" id="ARBA00012513"/>
    </source>
</evidence>
<reference evidence="18" key="2">
    <citation type="submission" date="2004-02" db="EMBL/GenBank/DDBJ databases">
        <authorList>
            <consortium name="Genoscope"/>
            <consortium name="Whitehead Institute Centre for Genome Research"/>
        </authorList>
    </citation>
    <scope>NUCLEOTIDE SEQUENCE</scope>
</reference>
<feature type="domain" description="Protein kinase" evidence="17">
    <location>
        <begin position="86"/>
        <end position="397"/>
    </location>
</feature>
<dbReference type="InterPro" id="IPR000719">
    <property type="entry name" value="Prot_kinase_dom"/>
</dbReference>
<dbReference type="OrthoDB" id="5794026at2759"/>
<keyword evidence="6" id="KW-0479">Metal-binding</keyword>
<dbReference type="GO" id="GO:0046872">
    <property type="term" value="F:metal ion binding"/>
    <property type="evidence" value="ECO:0007669"/>
    <property type="project" value="UniProtKB-KW"/>
</dbReference>
<evidence type="ECO:0000256" key="9">
    <source>
        <dbReference type="ARBA" id="ARBA00022840"/>
    </source>
</evidence>
<keyword evidence="11" id="KW-0810">Translation regulation</keyword>
<name>Q4SF46_TETNG</name>
<comment type="similarity">
    <text evidence="2">Belongs to the protein kinase superfamily. CAMK Ser/Thr protein kinase family.</text>
</comment>
<dbReference type="FunFam" id="3.30.200.20:FF:000093">
    <property type="entry name" value="Putative map kinase-interacting serine/threonine-protein kinase 1"/>
    <property type="match status" value="1"/>
</dbReference>
<evidence type="ECO:0000313" key="18">
    <source>
        <dbReference type="EMBL" id="CAG00736.1"/>
    </source>
</evidence>
<feature type="non-terminal residue" evidence="18">
    <location>
        <position position="480"/>
    </location>
</feature>
<dbReference type="EC" id="2.7.11.1" evidence="3"/>
<evidence type="ECO:0000256" key="16">
    <source>
        <dbReference type="SAM" id="MobiDB-lite"/>
    </source>
</evidence>
<reference evidence="18" key="1">
    <citation type="journal article" date="2004" name="Nature">
        <title>Genome duplication in the teleost fish Tetraodon nigroviridis reveals the early vertebrate proto-karyotype.</title>
        <authorList>
            <person name="Jaillon O."/>
            <person name="Aury J.-M."/>
            <person name="Brunet F."/>
            <person name="Petit J.-L."/>
            <person name="Stange-Thomann N."/>
            <person name="Mauceli E."/>
            <person name="Bouneau L."/>
            <person name="Fischer C."/>
            <person name="Ozouf-Costaz C."/>
            <person name="Bernot A."/>
            <person name="Nicaud S."/>
            <person name="Jaffe D."/>
            <person name="Fisher S."/>
            <person name="Lutfalla G."/>
            <person name="Dossat C."/>
            <person name="Segurens B."/>
            <person name="Dasilva C."/>
            <person name="Salanoubat M."/>
            <person name="Levy M."/>
            <person name="Boudet N."/>
            <person name="Castellano S."/>
            <person name="Anthouard V."/>
            <person name="Jubin C."/>
            <person name="Castelli V."/>
            <person name="Katinka M."/>
            <person name="Vacherie B."/>
            <person name="Biemont C."/>
            <person name="Skalli Z."/>
            <person name="Cattolico L."/>
            <person name="Poulain J."/>
            <person name="De Berardinis V."/>
            <person name="Cruaud C."/>
            <person name="Duprat S."/>
            <person name="Brottier P."/>
            <person name="Coutanceau J.-P."/>
            <person name="Gouzy J."/>
            <person name="Parra G."/>
            <person name="Lardier G."/>
            <person name="Chapple C."/>
            <person name="McKernan K.J."/>
            <person name="McEwan P."/>
            <person name="Bosak S."/>
            <person name="Kellis M."/>
            <person name="Volff J.-N."/>
            <person name="Guigo R."/>
            <person name="Zody M.C."/>
            <person name="Mesirov J."/>
            <person name="Lindblad-Toh K."/>
            <person name="Birren B."/>
            <person name="Nusbaum C."/>
            <person name="Kahn D."/>
            <person name="Robinson-Rechavi M."/>
            <person name="Laudet V."/>
            <person name="Schachter V."/>
            <person name="Quetier F."/>
            <person name="Saurin W."/>
            <person name="Scarpelli C."/>
            <person name="Wincker P."/>
            <person name="Lander E.S."/>
            <person name="Weissenbach J."/>
            <person name="Roest Crollius H."/>
        </authorList>
    </citation>
    <scope>NUCLEOTIDE SEQUENCE [LARGE SCALE GENOMIC DNA]</scope>
</reference>
<comment type="catalytic activity">
    <reaction evidence="12">
        <text>L-threonyl-[protein] + ATP = O-phospho-L-threonyl-[protein] + ADP + H(+)</text>
        <dbReference type="Rhea" id="RHEA:46608"/>
        <dbReference type="Rhea" id="RHEA-COMP:11060"/>
        <dbReference type="Rhea" id="RHEA-COMP:11605"/>
        <dbReference type="ChEBI" id="CHEBI:15378"/>
        <dbReference type="ChEBI" id="CHEBI:30013"/>
        <dbReference type="ChEBI" id="CHEBI:30616"/>
        <dbReference type="ChEBI" id="CHEBI:61977"/>
        <dbReference type="ChEBI" id="CHEBI:456216"/>
        <dbReference type="EC" id="2.7.11.1"/>
    </reaction>
</comment>
<dbReference type="InterPro" id="IPR017441">
    <property type="entry name" value="Protein_kinase_ATP_BS"/>
</dbReference>
<feature type="region of interest" description="Disordered" evidence="16">
    <location>
        <begin position="36"/>
        <end position="69"/>
    </location>
</feature>
<evidence type="ECO:0000256" key="14">
    <source>
        <dbReference type="PROSITE-ProRule" id="PRU10141"/>
    </source>
</evidence>
<evidence type="ECO:0000256" key="8">
    <source>
        <dbReference type="ARBA" id="ARBA00022777"/>
    </source>
</evidence>
<dbReference type="KEGG" id="tng:GSTEN00019259G001"/>
<evidence type="ECO:0000256" key="12">
    <source>
        <dbReference type="ARBA" id="ARBA00047899"/>
    </source>
</evidence>
<gene>
    <name evidence="18" type="ORF">GSTENG00019259001</name>
</gene>
<feature type="region of interest" description="Disordered" evidence="16">
    <location>
        <begin position="436"/>
        <end position="480"/>
    </location>
</feature>
<dbReference type="Pfam" id="PF00069">
    <property type="entry name" value="Pkinase"/>
    <property type="match status" value="1"/>
</dbReference>
<evidence type="ECO:0000256" key="1">
    <source>
        <dbReference type="ARBA" id="ARBA00001946"/>
    </source>
</evidence>
<evidence type="ECO:0000256" key="5">
    <source>
        <dbReference type="ARBA" id="ARBA00022679"/>
    </source>
</evidence>
<feature type="compositionally biased region" description="Polar residues" evidence="16">
    <location>
        <begin position="456"/>
        <end position="467"/>
    </location>
</feature>
<dbReference type="SUPFAM" id="SSF56112">
    <property type="entry name" value="Protein kinase-like (PK-like)"/>
    <property type="match status" value="1"/>
</dbReference>
<dbReference type="FunFam" id="1.10.510.10:FF:000119">
    <property type="entry name" value="Putative map kinase-interacting serine/threonine-protein kinase 1"/>
    <property type="match status" value="1"/>
</dbReference>
<dbReference type="InterPro" id="IPR008271">
    <property type="entry name" value="Ser/Thr_kinase_AS"/>
</dbReference>
<dbReference type="GO" id="GO:0006417">
    <property type="term" value="P:regulation of translation"/>
    <property type="evidence" value="ECO:0007669"/>
    <property type="project" value="UniProtKB-KW"/>
</dbReference>
<sequence length="480" mass="54039">KMVQNKITEVTGFHRSFKGQNPFESDDFTKNGSHLIDSSFNFDSPPRHDMPSSQPIDIPDAKKRNKKKKRCRATDSFSGRFEDVYRLQEEVLGEGAYARVQTCINLITNKEYAVKIIEKGPGHSRSRVFREVEMLYQCQGHSNILELVEFFEEEDKFYLVFEKLRGGSILAHIHKRRHFSEQEASVVVQEIASALDFLHNKGMAHRDLKPENILCECADKISPVKICDFDLGSGIKLNSDSSPISTPELLTPCGSAEYMAPEVVEAFSEEATIYDKRCDLWSLGVILYIMLSGYPPFVGRCGADCGWDFGEPCHTCQVPLEPSERSGSTASPRSGFLITPFPFQNILFESIQEGKYEFPEKDWAHISASAKDLISKLLVRDAKNRLSASQVLQHPWVRGGAFAALRMSILHQRSSNARDLTFFAGKAMAVNRQLAEQDGMEDQHQQQQEVPFVVTASGSSMQLSPPSKSKLARRRQKSSQ</sequence>
<dbReference type="PROSITE" id="PS00107">
    <property type="entry name" value="PROTEIN_KINASE_ATP"/>
    <property type="match status" value="1"/>
</dbReference>
<feature type="non-terminal residue" evidence="18">
    <location>
        <position position="1"/>
    </location>
</feature>
<evidence type="ECO:0000256" key="7">
    <source>
        <dbReference type="ARBA" id="ARBA00022741"/>
    </source>
</evidence>
<comment type="caution">
    <text evidence="18">The sequence shown here is derived from an EMBL/GenBank/DDBJ whole genome shotgun (WGS) entry which is preliminary data.</text>
</comment>
<dbReference type="PANTHER" id="PTHR24349">
    <property type="entry name" value="SERINE/THREONINE-PROTEIN KINASE"/>
    <property type="match status" value="1"/>
</dbReference>
<evidence type="ECO:0000256" key="2">
    <source>
        <dbReference type="ARBA" id="ARBA00006692"/>
    </source>
</evidence>
<dbReference type="GO" id="GO:0005524">
    <property type="term" value="F:ATP binding"/>
    <property type="evidence" value="ECO:0007669"/>
    <property type="project" value="UniProtKB-UniRule"/>
</dbReference>
<keyword evidence="5" id="KW-0808">Transferase</keyword>
<organism evidence="18">
    <name type="scientific">Tetraodon nigroviridis</name>
    <name type="common">Spotted green pufferfish</name>
    <name type="synonym">Chelonodon nigroviridis</name>
    <dbReference type="NCBI Taxonomy" id="99883"/>
    <lineage>
        <taxon>Eukaryota</taxon>
        <taxon>Metazoa</taxon>
        <taxon>Chordata</taxon>
        <taxon>Craniata</taxon>
        <taxon>Vertebrata</taxon>
        <taxon>Euteleostomi</taxon>
        <taxon>Actinopterygii</taxon>
        <taxon>Neopterygii</taxon>
        <taxon>Teleostei</taxon>
        <taxon>Neoteleostei</taxon>
        <taxon>Acanthomorphata</taxon>
        <taxon>Eupercaria</taxon>
        <taxon>Tetraodontiformes</taxon>
        <taxon>Tetradontoidea</taxon>
        <taxon>Tetraodontidae</taxon>
        <taxon>Tetraodon</taxon>
    </lineage>
</organism>
<comment type="cofactor">
    <cofactor evidence="1">
        <name>Mg(2+)</name>
        <dbReference type="ChEBI" id="CHEBI:18420"/>
    </cofactor>
</comment>
<dbReference type="Gene3D" id="3.30.200.20">
    <property type="entry name" value="Phosphorylase Kinase, domain 1"/>
    <property type="match status" value="1"/>
</dbReference>
<evidence type="ECO:0000259" key="17">
    <source>
        <dbReference type="PROSITE" id="PS50011"/>
    </source>
</evidence>
<feature type="binding site" evidence="14">
    <location>
        <position position="115"/>
    </location>
    <ligand>
        <name>ATP</name>
        <dbReference type="ChEBI" id="CHEBI:30616"/>
    </ligand>
</feature>
<dbReference type="InterPro" id="IPR011009">
    <property type="entry name" value="Kinase-like_dom_sf"/>
</dbReference>
<evidence type="ECO:0000256" key="10">
    <source>
        <dbReference type="ARBA" id="ARBA00022842"/>
    </source>
</evidence>
<keyword evidence="8" id="KW-0418">Kinase</keyword>
<evidence type="ECO:0000256" key="11">
    <source>
        <dbReference type="ARBA" id="ARBA00022845"/>
    </source>
</evidence>
<evidence type="ECO:0000256" key="15">
    <source>
        <dbReference type="RuleBase" id="RU000304"/>
    </source>
</evidence>
<accession>Q4SF46</accession>
<keyword evidence="4 15" id="KW-0723">Serine/threonine-protein kinase</keyword>
<dbReference type="SMART" id="SM00220">
    <property type="entry name" value="S_TKc"/>
    <property type="match status" value="1"/>
</dbReference>
<proteinExistence type="inferred from homology"/>
<feature type="compositionally biased region" description="Basic residues" evidence="16">
    <location>
        <begin position="470"/>
        <end position="480"/>
    </location>
</feature>
<keyword evidence="9 14" id="KW-0067">ATP-binding</keyword>
<dbReference type="PROSITE" id="PS00108">
    <property type="entry name" value="PROTEIN_KINASE_ST"/>
    <property type="match status" value="1"/>
</dbReference>
<comment type="catalytic activity">
    <reaction evidence="13">
        <text>L-seryl-[protein] + ATP = O-phospho-L-seryl-[protein] + ADP + H(+)</text>
        <dbReference type="Rhea" id="RHEA:17989"/>
        <dbReference type="Rhea" id="RHEA-COMP:9863"/>
        <dbReference type="Rhea" id="RHEA-COMP:11604"/>
        <dbReference type="ChEBI" id="CHEBI:15378"/>
        <dbReference type="ChEBI" id="CHEBI:29999"/>
        <dbReference type="ChEBI" id="CHEBI:30616"/>
        <dbReference type="ChEBI" id="CHEBI:83421"/>
        <dbReference type="ChEBI" id="CHEBI:456216"/>
        <dbReference type="EC" id="2.7.11.1"/>
    </reaction>
</comment>
<protein>
    <recommendedName>
        <fullName evidence="3">non-specific serine/threonine protein kinase</fullName>
        <ecNumber evidence="3">2.7.11.1</ecNumber>
    </recommendedName>
</protein>
<dbReference type="GO" id="GO:0004674">
    <property type="term" value="F:protein serine/threonine kinase activity"/>
    <property type="evidence" value="ECO:0007669"/>
    <property type="project" value="UniProtKB-KW"/>
</dbReference>
<dbReference type="EMBL" id="CAAE01014609">
    <property type="protein sequence ID" value="CAG00736.1"/>
    <property type="molecule type" value="Genomic_DNA"/>
</dbReference>
<dbReference type="Gene3D" id="1.10.510.10">
    <property type="entry name" value="Transferase(Phosphotransferase) domain 1"/>
    <property type="match status" value="1"/>
</dbReference>
<keyword evidence="10" id="KW-0460">Magnesium</keyword>